<gene>
    <name evidence="1" type="ORF">ACFSJ0_59180</name>
</gene>
<protein>
    <submittedName>
        <fullName evidence="1">Uncharacterized protein</fullName>
    </submittedName>
</protein>
<dbReference type="EMBL" id="JBHUCM010000070">
    <property type="protein sequence ID" value="MFD1547060.1"/>
    <property type="molecule type" value="Genomic_DNA"/>
</dbReference>
<sequence>MHHPTSPTGPADTPSAAPAILGHVTWRDDVGLLEPVGPPSPCTDCGIPVVRLATGAIRSTERDMEIDRVACEVAADGYHHLPDVL</sequence>
<proteinExistence type="predicted"/>
<name>A0ABW4GWY0_9ACTN</name>
<organism evidence="1 2">
    <name type="scientific">Nonomuraea guangzhouensis</name>
    <dbReference type="NCBI Taxonomy" id="1291555"/>
    <lineage>
        <taxon>Bacteria</taxon>
        <taxon>Bacillati</taxon>
        <taxon>Actinomycetota</taxon>
        <taxon>Actinomycetes</taxon>
        <taxon>Streptosporangiales</taxon>
        <taxon>Streptosporangiaceae</taxon>
        <taxon>Nonomuraea</taxon>
    </lineage>
</organism>
<reference evidence="2" key="1">
    <citation type="journal article" date="2019" name="Int. J. Syst. Evol. Microbiol.">
        <title>The Global Catalogue of Microorganisms (GCM) 10K type strain sequencing project: providing services to taxonomists for standard genome sequencing and annotation.</title>
        <authorList>
            <consortium name="The Broad Institute Genomics Platform"/>
            <consortium name="The Broad Institute Genome Sequencing Center for Infectious Disease"/>
            <person name="Wu L."/>
            <person name="Ma J."/>
        </authorList>
    </citation>
    <scope>NUCLEOTIDE SEQUENCE [LARGE SCALE GENOMIC DNA]</scope>
    <source>
        <strain evidence="2">CGMCC 1.15399</strain>
    </source>
</reference>
<evidence type="ECO:0000313" key="2">
    <source>
        <dbReference type="Proteomes" id="UP001597097"/>
    </source>
</evidence>
<dbReference type="RefSeq" id="WP_219536533.1">
    <property type="nucleotide sequence ID" value="NZ_JAHKRM010000031.1"/>
</dbReference>
<dbReference type="Proteomes" id="UP001597097">
    <property type="component" value="Unassembled WGS sequence"/>
</dbReference>
<keyword evidence="2" id="KW-1185">Reference proteome</keyword>
<evidence type="ECO:0000313" key="1">
    <source>
        <dbReference type="EMBL" id="MFD1547060.1"/>
    </source>
</evidence>
<comment type="caution">
    <text evidence="1">The sequence shown here is derived from an EMBL/GenBank/DDBJ whole genome shotgun (WGS) entry which is preliminary data.</text>
</comment>
<accession>A0ABW4GWY0</accession>